<dbReference type="Gene3D" id="3.90.79.10">
    <property type="entry name" value="Nucleoside Triphosphate Pyrophosphohydrolase"/>
    <property type="match status" value="1"/>
</dbReference>
<evidence type="ECO:0000313" key="7">
    <source>
        <dbReference type="EMBL" id="MBE1532377.1"/>
    </source>
</evidence>
<keyword evidence="3 5" id="KW-0378">Hydrolase</keyword>
<keyword evidence="8" id="KW-1185">Reference proteome</keyword>
<protein>
    <submittedName>
        <fullName evidence="7">8-oxo-dGTP pyrophosphatase MutT (NUDIX family)</fullName>
    </submittedName>
</protein>
<comment type="similarity">
    <text evidence="2 5">Belongs to the Nudix hydrolase family.</text>
</comment>
<dbReference type="PRINTS" id="PR00502">
    <property type="entry name" value="NUDIXFAMILY"/>
</dbReference>
<dbReference type="SUPFAM" id="SSF55811">
    <property type="entry name" value="Nudix"/>
    <property type="match status" value="1"/>
</dbReference>
<evidence type="ECO:0000256" key="3">
    <source>
        <dbReference type="ARBA" id="ARBA00022801"/>
    </source>
</evidence>
<proteinExistence type="inferred from homology"/>
<evidence type="ECO:0000259" key="6">
    <source>
        <dbReference type="PROSITE" id="PS51462"/>
    </source>
</evidence>
<dbReference type="RefSeq" id="WP_192759073.1">
    <property type="nucleotide sequence ID" value="NZ_JADBDZ010000001.1"/>
</dbReference>
<feature type="domain" description="Nudix hydrolase" evidence="6">
    <location>
        <begin position="5"/>
        <end position="151"/>
    </location>
</feature>
<dbReference type="InterPro" id="IPR020084">
    <property type="entry name" value="NUDIX_hydrolase_CS"/>
</dbReference>
<organism evidence="7 8">
    <name type="scientific">Actinomadura algeriensis</name>
    <dbReference type="NCBI Taxonomy" id="1679523"/>
    <lineage>
        <taxon>Bacteria</taxon>
        <taxon>Bacillati</taxon>
        <taxon>Actinomycetota</taxon>
        <taxon>Actinomycetes</taxon>
        <taxon>Streptosporangiales</taxon>
        <taxon>Thermomonosporaceae</taxon>
        <taxon>Actinomadura</taxon>
    </lineage>
</organism>
<keyword evidence="4" id="KW-0460">Magnesium</keyword>
<dbReference type="CDD" id="cd04685">
    <property type="entry name" value="NUDIX_Hydrolase"/>
    <property type="match status" value="1"/>
</dbReference>
<dbReference type="EMBL" id="JADBDZ010000001">
    <property type="protein sequence ID" value="MBE1532377.1"/>
    <property type="molecule type" value="Genomic_DNA"/>
</dbReference>
<dbReference type="InterPro" id="IPR015797">
    <property type="entry name" value="NUDIX_hydrolase-like_dom_sf"/>
</dbReference>
<dbReference type="PROSITE" id="PS51462">
    <property type="entry name" value="NUDIX"/>
    <property type="match status" value="1"/>
</dbReference>
<name>A0ABR9JP95_9ACTN</name>
<evidence type="ECO:0000313" key="8">
    <source>
        <dbReference type="Proteomes" id="UP000627838"/>
    </source>
</evidence>
<comment type="cofactor">
    <cofactor evidence="1">
        <name>Mg(2+)</name>
        <dbReference type="ChEBI" id="CHEBI:18420"/>
    </cofactor>
</comment>
<evidence type="ECO:0000256" key="4">
    <source>
        <dbReference type="ARBA" id="ARBA00022842"/>
    </source>
</evidence>
<gene>
    <name evidence="7" type="ORF">H4W34_002210</name>
</gene>
<dbReference type="Pfam" id="PF00293">
    <property type="entry name" value="NUDIX"/>
    <property type="match status" value="1"/>
</dbReference>
<reference evidence="7 8" key="1">
    <citation type="submission" date="2020-10" db="EMBL/GenBank/DDBJ databases">
        <title>Sequencing the genomes of 1000 actinobacteria strains.</title>
        <authorList>
            <person name="Klenk H.-P."/>
        </authorList>
    </citation>
    <scope>NUCLEOTIDE SEQUENCE [LARGE SCALE GENOMIC DNA]</scope>
    <source>
        <strain evidence="7 8">DSM 46744</strain>
    </source>
</reference>
<accession>A0ABR9JP95</accession>
<evidence type="ECO:0000256" key="1">
    <source>
        <dbReference type="ARBA" id="ARBA00001946"/>
    </source>
</evidence>
<dbReference type="PANTHER" id="PTHR43046:SF12">
    <property type="entry name" value="GDP-MANNOSE MANNOSYL HYDROLASE"/>
    <property type="match status" value="1"/>
</dbReference>
<dbReference type="PROSITE" id="PS00893">
    <property type="entry name" value="NUDIX_BOX"/>
    <property type="match status" value="1"/>
</dbReference>
<dbReference type="InterPro" id="IPR020476">
    <property type="entry name" value="Nudix_hydrolase"/>
</dbReference>
<evidence type="ECO:0000256" key="5">
    <source>
        <dbReference type="RuleBase" id="RU003476"/>
    </source>
</evidence>
<sequence>MPSLNLRHAVRGIILDEDDRILLCRFAPSEPADPAVWATPGGGVEPGEELYAALRRELIEEVGLELDTDPPHVWHREVVDPGHNPGFDGTINDYYLIRTTAFEPRGSFSDDELAAESISGFRWWSPRDLADYQGPDLFAPRDLASALATLIADGVPDDPVRLGL</sequence>
<evidence type="ECO:0000256" key="2">
    <source>
        <dbReference type="ARBA" id="ARBA00005582"/>
    </source>
</evidence>
<comment type="caution">
    <text evidence="7">The sequence shown here is derived from an EMBL/GenBank/DDBJ whole genome shotgun (WGS) entry which is preliminary data.</text>
</comment>
<dbReference type="PANTHER" id="PTHR43046">
    <property type="entry name" value="GDP-MANNOSE MANNOSYL HYDROLASE"/>
    <property type="match status" value="1"/>
</dbReference>
<dbReference type="Proteomes" id="UP000627838">
    <property type="component" value="Unassembled WGS sequence"/>
</dbReference>
<dbReference type="InterPro" id="IPR000086">
    <property type="entry name" value="NUDIX_hydrolase_dom"/>
</dbReference>